<protein>
    <submittedName>
        <fullName evidence="1">Uncharacterized protein</fullName>
    </submittedName>
</protein>
<comment type="caution">
    <text evidence="1">The sequence shown here is derived from an EMBL/GenBank/DDBJ whole genome shotgun (WGS) entry which is preliminary data.</text>
</comment>
<evidence type="ECO:0000313" key="1">
    <source>
        <dbReference type="EMBL" id="KAI0043413.1"/>
    </source>
</evidence>
<reference evidence="1" key="2">
    <citation type="journal article" date="2022" name="New Phytol.">
        <title>Evolutionary transition to the ectomycorrhizal habit in the genomes of a hyperdiverse lineage of mushroom-forming fungi.</title>
        <authorList>
            <person name="Looney B."/>
            <person name="Miyauchi S."/>
            <person name="Morin E."/>
            <person name="Drula E."/>
            <person name="Courty P.E."/>
            <person name="Kohler A."/>
            <person name="Kuo A."/>
            <person name="LaButti K."/>
            <person name="Pangilinan J."/>
            <person name="Lipzen A."/>
            <person name="Riley R."/>
            <person name="Andreopoulos W."/>
            <person name="He G."/>
            <person name="Johnson J."/>
            <person name="Nolan M."/>
            <person name="Tritt A."/>
            <person name="Barry K.W."/>
            <person name="Grigoriev I.V."/>
            <person name="Nagy L.G."/>
            <person name="Hibbett D."/>
            <person name="Henrissat B."/>
            <person name="Matheny P.B."/>
            <person name="Labbe J."/>
            <person name="Martin F.M."/>
        </authorList>
    </citation>
    <scope>NUCLEOTIDE SEQUENCE</scope>
    <source>
        <strain evidence="1">FP105234-sp</strain>
    </source>
</reference>
<dbReference type="Proteomes" id="UP000814033">
    <property type="component" value="Unassembled WGS sequence"/>
</dbReference>
<reference evidence="1" key="1">
    <citation type="submission" date="2021-02" db="EMBL/GenBank/DDBJ databases">
        <authorList>
            <consortium name="DOE Joint Genome Institute"/>
            <person name="Ahrendt S."/>
            <person name="Looney B.P."/>
            <person name="Miyauchi S."/>
            <person name="Morin E."/>
            <person name="Drula E."/>
            <person name="Courty P.E."/>
            <person name="Chicoki N."/>
            <person name="Fauchery L."/>
            <person name="Kohler A."/>
            <person name="Kuo A."/>
            <person name="Labutti K."/>
            <person name="Pangilinan J."/>
            <person name="Lipzen A."/>
            <person name="Riley R."/>
            <person name="Andreopoulos W."/>
            <person name="He G."/>
            <person name="Johnson J."/>
            <person name="Barry K.W."/>
            <person name="Grigoriev I.V."/>
            <person name="Nagy L."/>
            <person name="Hibbett D."/>
            <person name="Henrissat B."/>
            <person name="Matheny P.B."/>
            <person name="Labbe J."/>
            <person name="Martin F."/>
        </authorList>
    </citation>
    <scope>NUCLEOTIDE SEQUENCE</scope>
    <source>
        <strain evidence="1">FP105234-sp</strain>
    </source>
</reference>
<organism evidence="1 2">
    <name type="scientific">Auriscalpium vulgare</name>
    <dbReference type="NCBI Taxonomy" id="40419"/>
    <lineage>
        <taxon>Eukaryota</taxon>
        <taxon>Fungi</taxon>
        <taxon>Dikarya</taxon>
        <taxon>Basidiomycota</taxon>
        <taxon>Agaricomycotina</taxon>
        <taxon>Agaricomycetes</taxon>
        <taxon>Russulales</taxon>
        <taxon>Auriscalpiaceae</taxon>
        <taxon>Auriscalpium</taxon>
    </lineage>
</organism>
<proteinExistence type="predicted"/>
<gene>
    <name evidence="1" type="ORF">FA95DRAFT_403292</name>
</gene>
<name>A0ACB8RH24_9AGAM</name>
<sequence>MNGRACIRACITDEWTRSGVHWRTLICDVGACVMAVCGRRHATAGPAQKATRGSEERRTGYEIGQPTYAVNLDRCDSQRTRRNRPRADAEEIFRPASRGDTPMRTQCDGAVTGVGVRRNGAAAQQPAAMDRPMRQARGRHCRRRAPLPEAQRVRGGCRVRSVEGRKAGTADAEAVCATARARWQRDGRRCRGDTT</sequence>
<evidence type="ECO:0000313" key="2">
    <source>
        <dbReference type="Proteomes" id="UP000814033"/>
    </source>
</evidence>
<accession>A0ACB8RH24</accession>
<dbReference type="EMBL" id="MU276019">
    <property type="protein sequence ID" value="KAI0043413.1"/>
    <property type="molecule type" value="Genomic_DNA"/>
</dbReference>
<keyword evidence="2" id="KW-1185">Reference proteome</keyword>